<accession>A0A850H396</accession>
<protein>
    <submittedName>
        <fullName evidence="1">Uncharacterized protein</fullName>
    </submittedName>
</protein>
<gene>
    <name evidence="1" type="ORF">HUV48_08385</name>
</gene>
<dbReference type="Proteomes" id="UP000561438">
    <property type="component" value="Unassembled WGS sequence"/>
</dbReference>
<name>A0A850H396_9SPHN</name>
<proteinExistence type="predicted"/>
<dbReference type="RefSeq" id="WP_176267374.1">
    <property type="nucleotide sequence ID" value="NZ_JABWGV010000003.1"/>
</dbReference>
<organism evidence="1 2">
    <name type="scientific">Qipengyuania atrilutea</name>
    <dbReference type="NCBI Taxonomy" id="2744473"/>
    <lineage>
        <taxon>Bacteria</taxon>
        <taxon>Pseudomonadati</taxon>
        <taxon>Pseudomonadota</taxon>
        <taxon>Alphaproteobacteria</taxon>
        <taxon>Sphingomonadales</taxon>
        <taxon>Erythrobacteraceae</taxon>
        <taxon>Qipengyuania</taxon>
    </lineage>
</organism>
<keyword evidence="2" id="KW-1185">Reference proteome</keyword>
<sequence>MSLQNLQQTLKAGGCNQADQVILLIEECLRTGVAAGTDIVSAVAALGYNKQYVGLTLNQHTGSMPKQHYWFKTANGDYNLHE</sequence>
<reference evidence="1 2" key="1">
    <citation type="submission" date="2020-06" db="EMBL/GenBank/DDBJ databases">
        <title>Altererythrobacter sp. HHU K3-1.</title>
        <authorList>
            <person name="Zhang D."/>
            <person name="Xue H."/>
        </authorList>
    </citation>
    <scope>NUCLEOTIDE SEQUENCE [LARGE SCALE GENOMIC DNA]</scope>
    <source>
        <strain evidence="1 2">HHU K3-1</strain>
    </source>
</reference>
<comment type="caution">
    <text evidence="1">The sequence shown here is derived from an EMBL/GenBank/DDBJ whole genome shotgun (WGS) entry which is preliminary data.</text>
</comment>
<dbReference type="AlphaFoldDB" id="A0A850H396"/>
<dbReference type="EMBL" id="JABWGV010000003">
    <property type="protein sequence ID" value="NVD45037.1"/>
    <property type="molecule type" value="Genomic_DNA"/>
</dbReference>
<evidence type="ECO:0000313" key="2">
    <source>
        <dbReference type="Proteomes" id="UP000561438"/>
    </source>
</evidence>
<evidence type="ECO:0000313" key="1">
    <source>
        <dbReference type="EMBL" id="NVD45037.1"/>
    </source>
</evidence>